<dbReference type="InterPro" id="IPR001005">
    <property type="entry name" value="SANT/Myb"/>
</dbReference>
<keyword evidence="3" id="KW-0804">Transcription</keyword>
<dbReference type="PROSITE" id="PS50090">
    <property type="entry name" value="MYB_LIKE"/>
    <property type="match status" value="1"/>
</dbReference>
<evidence type="ECO:0000256" key="2">
    <source>
        <dbReference type="ARBA" id="ARBA00023015"/>
    </source>
</evidence>
<feature type="domain" description="Myb-like" evidence="6">
    <location>
        <begin position="9"/>
        <end position="64"/>
    </location>
</feature>
<gene>
    <name evidence="7" type="ORF">ZIOFF_034950</name>
</gene>
<keyword evidence="4" id="KW-0539">Nucleus</keyword>
<protein>
    <recommendedName>
        <fullName evidence="6">Myb-like domain-containing protein</fullName>
    </recommendedName>
</protein>
<keyword evidence="8" id="KW-1185">Reference proteome</keyword>
<proteinExistence type="predicted"/>
<dbReference type="OrthoDB" id="756818at2759"/>
<reference evidence="7 8" key="1">
    <citation type="submission" date="2020-08" db="EMBL/GenBank/DDBJ databases">
        <title>Plant Genome Project.</title>
        <authorList>
            <person name="Zhang R.-G."/>
        </authorList>
    </citation>
    <scope>NUCLEOTIDE SEQUENCE [LARGE SCALE GENOMIC DNA]</scope>
    <source>
        <tissue evidence="7">Rhizome</tissue>
    </source>
</reference>
<evidence type="ECO:0000256" key="1">
    <source>
        <dbReference type="ARBA" id="ARBA00004123"/>
    </source>
</evidence>
<organism evidence="7 8">
    <name type="scientific">Zingiber officinale</name>
    <name type="common">Ginger</name>
    <name type="synonym">Amomum zingiber</name>
    <dbReference type="NCBI Taxonomy" id="94328"/>
    <lineage>
        <taxon>Eukaryota</taxon>
        <taxon>Viridiplantae</taxon>
        <taxon>Streptophyta</taxon>
        <taxon>Embryophyta</taxon>
        <taxon>Tracheophyta</taxon>
        <taxon>Spermatophyta</taxon>
        <taxon>Magnoliopsida</taxon>
        <taxon>Liliopsida</taxon>
        <taxon>Zingiberales</taxon>
        <taxon>Zingiberaceae</taxon>
        <taxon>Zingiber</taxon>
    </lineage>
</organism>
<dbReference type="GO" id="GO:0003700">
    <property type="term" value="F:DNA-binding transcription factor activity"/>
    <property type="evidence" value="ECO:0007669"/>
    <property type="project" value="InterPro"/>
</dbReference>
<dbReference type="PANTHER" id="PTHR43952:SF99">
    <property type="entry name" value="PROTEIN RADIALIS-LIKE 4 ISOFORM X1"/>
    <property type="match status" value="1"/>
</dbReference>
<dbReference type="Proteomes" id="UP000734854">
    <property type="component" value="Unassembled WGS sequence"/>
</dbReference>
<dbReference type="PANTHER" id="PTHR43952">
    <property type="entry name" value="MYB FAMILY TRANSCRIPTION FACTOR-RELATED"/>
    <property type="match status" value="1"/>
</dbReference>
<feature type="region of interest" description="Disordered" evidence="5">
    <location>
        <begin position="78"/>
        <end position="105"/>
    </location>
</feature>
<accession>A0A8J5GE26</accession>
<comment type="subcellular location">
    <subcellularLocation>
        <location evidence="1">Nucleus</location>
    </subcellularLocation>
</comment>
<dbReference type="AlphaFoldDB" id="A0A8J5GE26"/>
<evidence type="ECO:0000256" key="4">
    <source>
        <dbReference type="ARBA" id="ARBA00023242"/>
    </source>
</evidence>
<evidence type="ECO:0000313" key="8">
    <source>
        <dbReference type="Proteomes" id="UP000734854"/>
    </source>
</evidence>
<evidence type="ECO:0000259" key="6">
    <source>
        <dbReference type="PROSITE" id="PS50090"/>
    </source>
</evidence>
<keyword evidence="2" id="KW-0805">Transcription regulation</keyword>
<evidence type="ECO:0000313" key="7">
    <source>
        <dbReference type="EMBL" id="KAG6502664.1"/>
    </source>
</evidence>
<dbReference type="EMBL" id="JACMSC010000010">
    <property type="protein sequence ID" value="KAG6502664.1"/>
    <property type="molecule type" value="Genomic_DNA"/>
</dbReference>
<sequence>MASSSKIISLRKAEQAWTEEENERFEMALARYEESHPQRWQNVARAVGGGKTVDDVKRHYEHLVSDINLIDTAEEPFYNYPPASGGRRHNGTGGQDQRSKFLKFQ</sequence>
<name>A0A8J5GE26_ZINOF</name>
<dbReference type="SMART" id="SM00717">
    <property type="entry name" value="SANT"/>
    <property type="match status" value="1"/>
</dbReference>
<evidence type="ECO:0000256" key="3">
    <source>
        <dbReference type="ARBA" id="ARBA00023163"/>
    </source>
</evidence>
<dbReference type="GO" id="GO:0005634">
    <property type="term" value="C:nucleus"/>
    <property type="evidence" value="ECO:0007669"/>
    <property type="project" value="UniProtKB-SubCell"/>
</dbReference>
<comment type="caution">
    <text evidence="7">The sequence shown here is derived from an EMBL/GenBank/DDBJ whole genome shotgun (WGS) entry which is preliminary data.</text>
</comment>
<dbReference type="Pfam" id="PF23082">
    <property type="entry name" value="Myb_DNA-binding_2"/>
    <property type="match status" value="1"/>
</dbReference>
<evidence type="ECO:0000256" key="5">
    <source>
        <dbReference type="SAM" id="MobiDB-lite"/>
    </source>
</evidence>
<dbReference type="FunFam" id="1.10.10.60:FF:000154">
    <property type="entry name" value="Transcription factor SRM1"/>
    <property type="match status" value="1"/>
</dbReference>
<dbReference type="InterPro" id="IPR044636">
    <property type="entry name" value="RADIALIS-like"/>
</dbReference>
<dbReference type="CDD" id="cd00167">
    <property type="entry name" value="SANT"/>
    <property type="match status" value="1"/>
</dbReference>